<organism evidence="1 2">
    <name type="scientific">Bauhinia variegata</name>
    <name type="common">Purple orchid tree</name>
    <name type="synonym">Phanera variegata</name>
    <dbReference type="NCBI Taxonomy" id="167791"/>
    <lineage>
        <taxon>Eukaryota</taxon>
        <taxon>Viridiplantae</taxon>
        <taxon>Streptophyta</taxon>
        <taxon>Embryophyta</taxon>
        <taxon>Tracheophyta</taxon>
        <taxon>Spermatophyta</taxon>
        <taxon>Magnoliopsida</taxon>
        <taxon>eudicotyledons</taxon>
        <taxon>Gunneridae</taxon>
        <taxon>Pentapetalae</taxon>
        <taxon>rosids</taxon>
        <taxon>fabids</taxon>
        <taxon>Fabales</taxon>
        <taxon>Fabaceae</taxon>
        <taxon>Cercidoideae</taxon>
        <taxon>Cercideae</taxon>
        <taxon>Bauhiniinae</taxon>
        <taxon>Bauhinia</taxon>
    </lineage>
</organism>
<dbReference type="Proteomes" id="UP000828941">
    <property type="component" value="Chromosome 12"/>
</dbReference>
<name>A0ACB9LA81_BAUVA</name>
<accession>A0ACB9LA81</accession>
<keyword evidence="2" id="KW-1185">Reference proteome</keyword>
<gene>
    <name evidence="1" type="ORF">L6164_029940</name>
</gene>
<dbReference type="EMBL" id="CM039437">
    <property type="protein sequence ID" value="KAI4306685.1"/>
    <property type="molecule type" value="Genomic_DNA"/>
</dbReference>
<proteinExistence type="predicted"/>
<sequence length="119" mass="13351">MAPEYGSEGIISIKGDVYSYGILMLEVLTRKKPTDDMFTAGLNLKGWVTNLMPHVIQIIDSNLLQQERQQFDDIITYAPTIFELALNCCANLPEARISMTDAVASVNKIKMLFLQKARP</sequence>
<protein>
    <submittedName>
        <fullName evidence="1">Uncharacterized protein</fullName>
    </submittedName>
</protein>
<comment type="caution">
    <text evidence="1">The sequence shown here is derived from an EMBL/GenBank/DDBJ whole genome shotgun (WGS) entry which is preliminary data.</text>
</comment>
<evidence type="ECO:0000313" key="1">
    <source>
        <dbReference type="EMBL" id="KAI4306685.1"/>
    </source>
</evidence>
<evidence type="ECO:0000313" key="2">
    <source>
        <dbReference type="Proteomes" id="UP000828941"/>
    </source>
</evidence>
<reference evidence="1 2" key="1">
    <citation type="journal article" date="2022" name="DNA Res.">
        <title>Chromosomal-level genome assembly of the orchid tree Bauhinia variegata (Leguminosae; Cercidoideae) supports the allotetraploid origin hypothesis of Bauhinia.</title>
        <authorList>
            <person name="Zhong Y."/>
            <person name="Chen Y."/>
            <person name="Zheng D."/>
            <person name="Pang J."/>
            <person name="Liu Y."/>
            <person name="Luo S."/>
            <person name="Meng S."/>
            <person name="Qian L."/>
            <person name="Wei D."/>
            <person name="Dai S."/>
            <person name="Zhou R."/>
        </authorList>
    </citation>
    <scope>NUCLEOTIDE SEQUENCE [LARGE SCALE GENOMIC DNA]</scope>
    <source>
        <strain evidence="1">BV-YZ2020</strain>
    </source>
</reference>